<sequence>MSRNYSRFDDRTLWFVYESDAEGFKLRLGSMAEDADKEGVHKVAEIARRLINEYLKDLKPGIAELGTAINSARDAKGCGPFSPRCYSPECDEGFEDFIFESEARVTPEVDEEEPQTTSCPGNDNGDNSDQDGNSDLENKHHDMIQAVSDEDFQELMETHYPEMSLNQRANLKHLYQLLAADKDCLV</sequence>
<name>A0A066XNN2_COLSU</name>
<dbReference type="EMBL" id="JMSE01000824">
    <property type="protein sequence ID" value="KDN67336.1"/>
    <property type="molecule type" value="Genomic_DNA"/>
</dbReference>
<dbReference type="HOGENOM" id="CLU_1454305_0_0_1"/>
<dbReference type="AlphaFoldDB" id="A0A066XNN2"/>
<comment type="caution">
    <text evidence="2">The sequence shown here is derived from an EMBL/GenBank/DDBJ whole genome shotgun (WGS) entry which is preliminary data.</text>
</comment>
<organism evidence="2 3">
    <name type="scientific">Colletotrichum sublineola</name>
    <name type="common">Sorghum anthracnose fungus</name>
    <dbReference type="NCBI Taxonomy" id="1173701"/>
    <lineage>
        <taxon>Eukaryota</taxon>
        <taxon>Fungi</taxon>
        <taxon>Dikarya</taxon>
        <taxon>Ascomycota</taxon>
        <taxon>Pezizomycotina</taxon>
        <taxon>Sordariomycetes</taxon>
        <taxon>Hypocreomycetidae</taxon>
        <taxon>Glomerellales</taxon>
        <taxon>Glomerellaceae</taxon>
        <taxon>Colletotrichum</taxon>
        <taxon>Colletotrichum graminicola species complex</taxon>
    </lineage>
</organism>
<reference evidence="3" key="1">
    <citation type="journal article" date="2014" name="Genome Announc.">
        <title>Draft genome sequence of Colletotrichum sublineola, a destructive pathogen of cultivated sorghum.</title>
        <authorList>
            <person name="Baroncelli R."/>
            <person name="Sanz-Martin J.M."/>
            <person name="Rech G.E."/>
            <person name="Sukno S.A."/>
            <person name="Thon M.R."/>
        </authorList>
    </citation>
    <scope>NUCLEOTIDE SEQUENCE [LARGE SCALE GENOMIC DNA]</scope>
    <source>
        <strain evidence="3">TX430BB</strain>
    </source>
</reference>
<gene>
    <name evidence="2" type="ORF">CSUB01_01263</name>
</gene>
<evidence type="ECO:0000313" key="2">
    <source>
        <dbReference type="EMBL" id="KDN67336.1"/>
    </source>
</evidence>
<accession>A0A066XNN2</accession>
<evidence type="ECO:0000313" key="3">
    <source>
        <dbReference type="Proteomes" id="UP000027238"/>
    </source>
</evidence>
<dbReference type="Proteomes" id="UP000027238">
    <property type="component" value="Unassembled WGS sequence"/>
</dbReference>
<evidence type="ECO:0000256" key="1">
    <source>
        <dbReference type="SAM" id="MobiDB-lite"/>
    </source>
</evidence>
<feature type="region of interest" description="Disordered" evidence="1">
    <location>
        <begin position="105"/>
        <end position="137"/>
    </location>
</feature>
<protein>
    <submittedName>
        <fullName evidence="2">Uncharacterized protein</fullName>
    </submittedName>
</protein>
<keyword evidence="3" id="KW-1185">Reference proteome</keyword>
<proteinExistence type="predicted"/>